<evidence type="ECO:0000313" key="3">
    <source>
        <dbReference type="Proteomes" id="UP000441585"/>
    </source>
</evidence>
<evidence type="ECO:0000259" key="1">
    <source>
        <dbReference type="Pfam" id="PF07969"/>
    </source>
</evidence>
<dbReference type="Pfam" id="PF07969">
    <property type="entry name" value="Amidohydro_3"/>
    <property type="match status" value="1"/>
</dbReference>
<dbReference type="InterPro" id="IPR011059">
    <property type="entry name" value="Metal-dep_hydrolase_composite"/>
</dbReference>
<organism evidence="2 3">
    <name type="scientific">Metabacillus idriensis</name>
    <dbReference type="NCBI Taxonomy" id="324768"/>
    <lineage>
        <taxon>Bacteria</taxon>
        <taxon>Bacillati</taxon>
        <taxon>Bacillota</taxon>
        <taxon>Bacilli</taxon>
        <taxon>Bacillales</taxon>
        <taxon>Bacillaceae</taxon>
        <taxon>Metabacillus</taxon>
    </lineage>
</organism>
<accession>A0A6I2M9M1</accession>
<evidence type="ECO:0000313" key="2">
    <source>
        <dbReference type="EMBL" id="MRX52513.1"/>
    </source>
</evidence>
<dbReference type="InterPro" id="IPR052349">
    <property type="entry name" value="Metallo-hydrolase_Enzymes"/>
</dbReference>
<dbReference type="CDD" id="cd01293">
    <property type="entry name" value="Bact_CD"/>
    <property type="match status" value="1"/>
</dbReference>
<dbReference type="RefSeq" id="WP_070876146.1">
    <property type="nucleotide sequence ID" value="NZ_CAJGAA010000001.1"/>
</dbReference>
<dbReference type="PANTHER" id="PTHR32027">
    <property type="entry name" value="CYTOSINE DEAMINASE"/>
    <property type="match status" value="1"/>
</dbReference>
<dbReference type="SUPFAM" id="SSF51556">
    <property type="entry name" value="Metallo-dependent hydrolases"/>
    <property type="match status" value="1"/>
</dbReference>
<keyword evidence="3" id="KW-1185">Reference proteome</keyword>
<dbReference type="SUPFAM" id="SSF51338">
    <property type="entry name" value="Composite domain of metallo-dependent hydrolases"/>
    <property type="match status" value="1"/>
</dbReference>
<dbReference type="Gene3D" id="3.20.20.140">
    <property type="entry name" value="Metal-dependent hydrolases"/>
    <property type="match status" value="1"/>
</dbReference>
<dbReference type="GO" id="GO:0016814">
    <property type="term" value="F:hydrolase activity, acting on carbon-nitrogen (but not peptide) bonds, in cyclic amidines"/>
    <property type="evidence" value="ECO:0007669"/>
    <property type="project" value="TreeGrafter"/>
</dbReference>
<dbReference type="InterPro" id="IPR032466">
    <property type="entry name" value="Metal_Hydrolase"/>
</dbReference>
<dbReference type="Proteomes" id="UP000441585">
    <property type="component" value="Unassembled WGS sequence"/>
</dbReference>
<sequence>MKKLWVRNVVLETGYKFDENYIETETMVFNLCIEDGRIKEIAPAGNGIEGECEIYDAKEALALPAFSEMHIHLDKTYYGGRWKAPVKAKNIFSRIEEEQTLLLEQLPFVKERAERILQLELMNGTTFVRSHCNVDQVIGLQHLEFLHQAFHTYKDKIEGEIVAFPQHGLLRSGSVQLVKEAMRNGANLVGGVDPATVDEDIEKSLSAMVDIAAEFDAGIDLHLHDRGHLGIYTMKRLVSMIEEAKLTKQITISHGFGLAALAEGEARELAVRFSEAGVNIASTAPLDFQMPLSLMKSQGVDVYLGTDSITDHWDPFGTGDMLEKANTLAQLNRWKDERSLSQALGYITKGITPLSTDGKQVWPKVGDEASFVLAEASCSAEAVARRSKRKAVLFKGNIVFEA</sequence>
<feature type="domain" description="Amidohydrolase 3" evidence="1">
    <location>
        <begin position="53"/>
        <end position="400"/>
    </location>
</feature>
<protein>
    <submittedName>
        <fullName evidence="2">Amidohydrolase family protein</fullName>
    </submittedName>
</protein>
<comment type="caution">
    <text evidence="2">The sequence shown here is derived from an EMBL/GenBank/DDBJ whole genome shotgun (WGS) entry which is preliminary data.</text>
</comment>
<keyword evidence="2" id="KW-0378">Hydrolase</keyword>
<dbReference type="EMBL" id="WKKF01000001">
    <property type="protein sequence ID" value="MRX52513.1"/>
    <property type="molecule type" value="Genomic_DNA"/>
</dbReference>
<name>A0A6I2M9M1_9BACI</name>
<proteinExistence type="predicted"/>
<reference evidence="2 3" key="1">
    <citation type="submission" date="2019-11" db="EMBL/GenBank/DDBJ databases">
        <title>Bacillus idriensis genome.</title>
        <authorList>
            <person name="Konopka E.N."/>
            <person name="Newman J.D."/>
        </authorList>
    </citation>
    <scope>NUCLEOTIDE SEQUENCE [LARGE SCALE GENOMIC DNA]</scope>
    <source>
        <strain evidence="2 3">DSM 19097</strain>
    </source>
</reference>
<dbReference type="AlphaFoldDB" id="A0A6I2M9M1"/>
<dbReference type="PANTHER" id="PTHR32027:SF9">
    <property type="entry name" value="BLL3847 PROTEIN"/>
    <property type="match status" value="1"/>
</dbReference>
<dbReference type="Gene3D" id="2.30.40.10">
    <property type="entry name" value="Urease, subunit C, domain 1"/>
    <property type="match status" value="1"/>
</dbReference>
<gene>
    <name evidence="2" type="ORF">GJU41_00900</name>
</gene>
<dbReference type="NCBIfam" id="NF005312">
    <property type="entry name" value="PRK06846.1"/>
    <property type="match status" value="1"/>
</dbReference>
<dbReference type="InterPro" id="IPR013108">
    <property type="entry name" value="Amidohydro_3"/>
</dbReference>